<sequence>MTLICPMCSETLEEEGSHFYKHFKYKRYACGETSCVSEFYTEAERNSHCTKHGHKRSFQKTVNPYIDKVIADIIFDAKELATKDMETVIENRWGNQEIRLLPTRKSATSTPSIENSEPATSSAKKKRSLIVSTPTSAKKSKNLVVSSEVPGTPIIHRTSLGNEEALCRSDANSNEVDSTTIDQPSSNITEKTKKSRKKRAESDRQETSSCGDQTYDKMSALDKLIGWFDPNVPERQAAAKVECAVCKEQIVYDFILRRSHVMGKHMAADTHLDDYDDLLKTLMDLSFPDLPNSNLACQLCMTGTDIRKGSRREHIENLHTTSLPPLSCPIFGCTRGFRRQCEMSIHMKETHKKQMSNYKDTDFQQSRRRRNFMINEMINKCFPWSKLERYDQVATSSGPTPSATPSTSEKVTHSATADVGFKTDVRVLDVNKTRRAPVYNHNDSESSDSETEARHETNDEEEGGIENDKSAADDFSDDVIYIGNHFNSEVLNLLSQRNACITVKPEVVDVDVDVDDVEAVNVDDKKEDKLKEEEPDEKNLHESSAPRPNQIAAVSPNPSTPTEMSEMLRTTDDQYNQQSPSPFRSSKPRGHDRSNHHNRWDNEDRRNWRPSASSRNRKNSSGNYHNDRTSSSSSSTLNSNSNSNSWRRPPYSRSSYSRGNSNSRNSRWS</sequence>
<accession>A0A8R1HQQ2</accession>
<feature type="region of interest" description="Disordered" evidence="2">
    <location>
        <begin position="393"/>
        <end position="415"/>
    </location>
</feature>
<proteinExistence type="predicted"/>
<feature type="compositionally biased region" description="Basic and acidic residues" evidence="2">
    <location>
        <begin position="523"/>
        <end position="541"/>
    </location>
</feature>
<dbReference type="SMART" id="SM00355">
    <property type="entry name" value="ZnF_C2H2"/>
    <property type="match status" value="4"/>
</dbReference>
<dbReference type="GO" id="GO:0008270">
    <property type="term" value="F:zinc ion binding"/>
    <property type="evidence" value="ECO:0007669"/>
    <property type="project" value="UniProtKB-KW"/>
</dbReference>
<dbReference type="AlphaFoldDB" id="A0A8R1HQQ2"/>
<dbReference type="EnsemblMetazoa" id="CJA05054b.1">
    <property type="protein sequence ID" value="CJA05054b.1"/>
    <property type="gene ID" value="WBGene00124258"/>
</dbReference>
<feature type="region of interest" description="Disordered" evidence="2">
    <location>
        <begin position="432"/>
        <end position="472"/>
    </location>
</feature>
<organism evidence="4 5">
    <name type="scientific">Caenorhabditis japonica</name>
    <dbReference type="NCBI Taxonomy" id="281687"/>
    <lineage>
        <taxon>Eukaryota</taxon>
        <taxon>Metazoa</taxon>
        <taxon>Ecdysozoa</taxon>
        <taxon>Nematoda</taxon>
        <taxon>Chromadorea</taxon>
        <taxon>Rhabditida</taxon>
        <taxon>Rhabditina</taxon>
        <taxon>Rhabditomorpha</taxon>
        <taxon>Rhabditoidea</taxon>
        <taxon>Rhabditidae</taxon>
        <taxon>Peloderinae</taxon>
        <taxon>Caenorhabditis</taxon>
    </lineage>
</organism>
<feature type="compositionally biased region" description="Low complexity" evidence="2">
    <location>
        <begin position="629"/>
        <end position="669"/>
    </location>
</feature>
<evidence type="ECO:0000256" key="1">
    <source>
        <dbReference type="PROSITE-ProRule" id="PRU00042"/>
    </source>
</evidence>
<feature type="compositionally biased region" description="Basic and acidic residues" evidence="2">
    <location>
        <begin position="589"/>
        <end position="607"/>
    </location>
</feature>
<evidence type="ECO:0000256" key="2">
    <source>
        <dbReference type="SAM" id="MobiDB-lite"/>
    </source>
</evidence>
<reference evidence="4" key="2">
    <citation type="submission" date="2022-06" db="UniProtKB">
        <authorList>
            <consortium name="EnsemblMetazoa"/>
        </authorList>
    </citation>
    <scope>IDENTIFICATION</scope>
    <source>
        <strain evidence="4">DF5081</strain>
    </source>
</reference>
<evidence type="ECO:0000313" key="4">
    <source>
        <dbReference type="EnsemblMetazoa" id="CJA05054b.1"/>
    </source>
</evidence>
<evidence type="ECO:0000313" key="5">
    <source>
        <dbReference type="Proteomes" id="UP000005237"/>
    </source>
</evidence>
<feature type="region of interest" description="Disordered" evidence="2">
    <location>
        <begin position="100"/>
        <end position="145"/>
    </location>
</feature>
<feature type="compositionally biased region" description="Low complexity" evidence="2">
    <location>
        <begin position="394"/>
        <end position="408"/>
    </location>
</feature>
<dbReference type="PROSITE" id="PS50157">
    <property type="entry name" value="ZINC_FINGER_C2H2_2"/>
    <property type="match status" value="1"/>
</dbReference>
<feature type="region of interest" description="Disordered" evidence="2">
    <location>
        <begin position="523"/>
        <end position="669"/>
    </location>
</feature>
<dbReference type="Proteomes" id="UP000005237">
    <property type="component" value="Unassembled WGS sequence"/>
</dbReference>
<keyword evidence="1" id="KW-0862">Zinc</keyword>
<keyword evidence="1" id="KW-0863">Zinc-finger</keyword>
<evidence type="ECO:0000259" key="3">
    <source>
        <dbReference type="PROSITE" id="PS50157"/>
    </source>
</evidence>
<reference evidence="5" key="1">
    <citation type="submission" date="2010-08" db="EMBL/GenBank/DDBJ databases">
        <authorList>
            <consortium name="Caenorhabditis japonica Sequencing Consortium"/>
            <person name="Wilson R.K."/>
        </authorList>
    </citation>
    <scope>NUCLEOTIDE SEQUENCE [LARGE SCALE GENOMIC DNA]</scope>
    <source>
        <strain evidence="5">DF5081</strain>
    </source>
</reference>
<feature type="compositionally biased region" description="Polar residues" evidence="2">
    <location>
        <begin position="573"/>
        <end position="584"/>
    </location>
</feature>
<feature type="compositionally biased region" description="Polar residues" evidence="2">
    <location>
        <begin position="105"/>
        <end position="122"/>
    </location>
</feature>
<keyword evidence="1" id="KW-0479">Metal-binding</keyword>
<name>A0A8R1HQQ2_CAEJA</name>
<dbReference type="PROSITE" id="PS00028">
    <property type="entry name" value="ZINC_FINGER_C2H2_1"/>
    <property type="match status" value="2"/>
</dbReference>
<feature type="domain" description="C2H2-type" evidence="3">
    <location>
        <begin position="326"/>
        <end position="356"/>
    </location>
</feature>
<dbReference type="InterPro" id="IPR013087">
    <property type="entry name" value="Znf_C2H2_type"/>
</dbReference>
<feature type="compositionally biased region" description="Polar residues" evidence="2">
    <location>
        <begin position="170"/>
        <end position="189"/>
    </location>
</feature>
<feature type="compositionally biased region" description="Polar residues" evidence="2">
    <location>
        <begin position="610"/>
        <end position="624"/>
    </location>
</feature>
<feature type="region of interest" description="Disordered" evidence="2">
    <location>
        <begin position="169"/>
        <end position="213"/>
    </location>
</feature>
<keyword evidence="5" id="KW-1185">Reference proteome</keyword>
<protein>
    <submittedName>
        <fullName evidence="4">C2H2-type domain-containing protein</fullName>
    </submittedName>
</protein>